<dbReference type="Proteomes" id="UP001589838">
    <property type="component" value="Unassembled WGS sequence"/>
</dbReference>
<proteinExistence type="predicted"/>
<evidence type="ECO:0000313" key="2">
    <source>
        <dbReference type="EMBL" id="MFC0473262.1"/>
    </source>
</evidence>
<reference evidence="2 3" key="1">
    <citation type="submission" date="2024-09" db="EMBL/GenBank/DDBJ databases">
        <authorList>
            <person name="Sun Q."/>
            <person name="Mori K."/>
        </authorList>
    </citation>
    <scope>NUCLEOTIDE SEQUENCE [LARGE SCALE GENOMIC DNA]</scope>
    <source>
        <strain evidence="2 3">NCAIM B.02610</strain>
    </source>
</reference>
<name>A0ABV6KIU9_9BACI</name>
<protein>
    <submittedName>
        <fullName evidence="2">Uncharacterized protein</fullName>
    </submittedName>
</protein>
<keyword evidence="1" id="KW-1133">Transmembrane helix</keyword>
<dbReference type="EMBL" id="JBHLUX010000092">
    <property type="protein sequence ID" value="MFC0473262.1"/>
    <property type="molecule type" value="Genomic_DNA"/>
</dbReference>
<evidence type="ECO:0000256" key="1">
    <source>
        <dbReference type="SAM" id="Phobius"/>
    </source>
</evidence>
<gene>
    <name evidence="2" type="ORF">ACFFHM_22860</name>
</gene>
<accession>A0ABV6KIU9</accession>
<sequence>MKQRLFMSFLLSVAMLIYGAEYLPYDGTVIDQIFAWSWTVFALLVIGGNGLHLLYQRRPKKEVAVPIRYRQNSREKLRG</sequence>
<comment type="caution">
    <text evidence="2">The sequence shown here is derived from an EMBL/GenBank/DDBJ whole genome shotgun (WGS) entry which is preliminary data.</text>
</comment>
<feature type="transmembrane region" description="Helical" evidence="1">
    <location>
        <begin position="35"/>
        <end position="55"/>
    </location>
</feature>
<keyword evidence="1" id="KW-0812">Transmembrane</keyword>
<keyword evidence="3" id="KW-1185">Reference proteome</keyword>
<evidence type="ECO:0000313" key="3">
    <source>
        <dbReference type="Proteomes" id="UP001589838"/>
    </source>
</evidence>
<keyword evidence="1" id="KW-0472">Membrane</keyword>
<organism evidence="2 3">
    <name type="scientific">Halalkalibacter kiskunsagensis</name>
    <dbReference type="NCBI Taxonomy" id="1548599"/>
    <lineage>
        <taxon>Bacteria</taxon>
        <taxon>Bacillati</taxon>
        <taxon>Bacillota</taxon>
        <taxon>Bacilli</taxon>
        <taxon>Bacillales</taxon>
        <taxon>Bacillaceae</taxon>
        <taxon>Halalkalibacter</taxon>
    </lineage>
</organism>
<dbReference type="RefSeq" id="WP_335959969.1">
    <property type="nucleotide sequence ID" value="NZ_JAXBLX010000008.1"/>
</dbReference>